<reference evidence="2 3" key="1">
    <citation type="journal article" date="2020" name="Nature">
        <title>Six reference-quality genomes reveal evolution of bat adaptations.</title>
        <authorList>
            <person name="Jebb D."/>
            <person name="Huang Z."/>
            <person name="Pippel M."/>
            <person name="Hughes G.M."/>
            <person name="Lavrichenko K."/>
            <person name="Devanna P."/>
            <person name="Winkler S."/>
            <person name="Jermiin L.S."/>
            <person name="Skirmuntt E.C."/>
            <person name="Katzourakis A."/>
            <person name="Burkitt-Gray L."/>
            <person name="Ray D.A."/>
            <person name="Sullivan K.A.M."/>
            <person name="Roscito J.G."/>
            <person name="Kirilenko B.M."/>
            <person name="Davalos L.M."/>
            <person name="Corthals A.P."/>
            <person name="Power M.L."/>
            <person name="Jones G."/>
            <person name="Ransome R.D."/>
            <person name="Dechmann D.K.N."/>
            <person name="Locatelli A.G."/>
            <person name="Puechmaille S.J."/>
            <person name="Fedrigo O."/>
            <person name="Jarvis E.D."/>
            <person name="Hiller M."/>
            <person name="Vernes S.C."/>
            <person name="Myers E.W."/>
            <person name="Teeling E.C."/>
        </authorList>
    </citation>
    <scope>NUCLEOTIDE SEQUENCE [LARGE SCALE GENOMIC DNA]</scope>
    <source>
        <strain evidence="2">Bat1K_MPI-CBG_1</strain>
    </source>
</reference>
<dbReference type="AlphaFoldDB" id="A0A834B013"/>
<feature type="region of interest" description="Disordered" evidence="1">
    <location>
        <begin position="67"/>
        <end position="160"/>
    </location>
</feature>
<name>A0A834B013_9CHIR</name>
<evidence type="ECO:0000313" key="2">
    <source>
        <dbReference type="EMBL" id="KAF6120074.1"/>
    </source>
</evidence>
<sequence>MAQYGGATAHAADCSTPGTGLRRAPEIKNDSCDSLDCNVALSRWSGTELTAFLRRACIRIFERRGADERHRCTSSGTPAHPKPAGSGEPTPARNSGRRTQGETSRPAAARGGAAASPGDAAAVTGARRDGTPSKDVTNLCQPRMGYPAKINPNLSGKGIK</sequence>
<gene>
    <name evidence="2" type="ORF">HJG60_010400</name>
</gene>
<dbReference type="EMBL" id="JABVXQ010000003">
    <property type="protein sequence ID" value="KAF6120074.1"/>
    <property type="molecule type" value="Genomic_DNA"/>
</dbReference>
<organism evidence="2 3">
    <name type="scientific">Phyllostomus discolor</name>
    <name type="common">pale spear-nosed bat</name>
    <dbReference type="NCBI Taxonomy" id="89673"/>
    <lineage>
        <taxon>Eukaryota</taxon>
        <taxon>Metazoa</taxon>
        <taxon>Chordata</taxon>
        <taxon>Craniata</taxon>
        <taxon>Vertebrata</taxon>
        <taxon>Euteleostomi</taxon>
        <taxon>Mammalia</taxon>
        <taxon>Eutheria</taxon>
        <taxon>Laurasiatheria</taxon>
        <taxon>Chiroptera</taxon>
        <taxon>Yangochiroptera</taxon>
        <taxon>Phyllostomidae</taxon>
        <taxon>Phyllostominae</taxon>
        <taxon>Phyllostomus</taxon>
    </lineage>
</organism>
<accession>A0A834B013</accession>
<evidence type="ECO:0000256" key="1">
    <source>
        <dbReference type="SAM" id="MobiDB-lite"/>
    </source>
</evidence>
<dbReference type="Proteomes" id="UP000664940">
    <property type="component" value="Unassembled WGS sequence"/>
</dbReference>
<protein>
    <submittedName>
        <fullName evidence="2">Uncharacterized protein</fullName>
    </submittedName>
</protein>
<comment type="caution">
    <text evidence="2">The sequence shown here is derived from an EMBL/GenBank/DDBJ whole genome shotgun (WGS) entry which is preliminary data.</text>
</comment>
<evidence type="ECO:0000313" key="3">
    <source>
        <dbReference type="Proteomes" id="UP000664940"/>
    </source>
</evidence>
<feature type="compositionally biased region" description="Low complexity" evidence="1">
    <location>
        <begin position="107"/>
        <end position="125"/>
    </location>
</feature>
<proteinExistence type="predicted"/>